<keyword evidence="1" id="KW-1133">Transmembrane helix</keyword>
<keyword evidence="1" id="KW-0812">Transmembrane</keyword>
<comment type="caution">
    <text evidence="2">The sequence shown here is derived from an EMBL/GenBank/DDBJ whole genome shotgun (WGS) entry which is preliminary data.</text>
</comment>
<dbReference type="OrthoDB" id="3158487at2759"/>
<evidence type="ECO:0000313" key="3">
    <source>
        <dbReference type="Proteomes" id="UP000623467"/>
    </source>
</evidence>
<feature type="transmembrane region" description="Helical" evidence="1">
    <location>
        <begin position="145"/>
        <end position="169"/>
    </location>
</feature>
<name>A0A8H6YXU9_9AGAR</name>
<keyword evidence="1" id="KW-0472">Membrane</keyword>
<gene>
    <name evidence="2" type="ORF">MSAN_00937900</name>
</gene>
<accession>A0A8H6YXU9</accession>
<keyword evidence="3" id="KW-1185">Reference proteome</keyword>
<sequence length="619" mass="66559">MDSNYTSLPYEHEHMTSPPFSPVRFKPPIVPPLLRPPPAVQRGIGLWVPLAILGGTVLAAVVAILHHLFDAYLDGRGTTGTWTQTASGRVEIFLATAYKLLFAFSGGISLCQLTWYSFRRQPIRLADMDVLFGGPSLMTFSRLNLVLQTPAIMAMTIAILASPIITILAPSLNTREESSAIRTLTVPTLNTTTDAVQNDFYLTETDSYGSVTDMWNKAALAALLSSTPVGWSIPDGCSPECSYNFTYAAPALRCTDLQPDQIADGVQPTYRFVNRTFQDPPAAYLLAYDATSTGAGYQSSPLNFSVQNEYLTDGTDQYTWTLAYVPYLAANEADGAIINATGAACVFYNATHTASTHYFNGTQESSVTVGEFHEPLNTTYKQNENGFGGTSLFLNSSQPGTVFSPGVGGQVHLIAMADAITTHLQGSLIIDGRFDTLTSTTLVTETTLFEPYNVETLSAVRAANVGINTTAVVTDISQALQDLVANVTLGFVSLAMGNITVDASVTPQGLVYIYDRKTLIATYAVTFGILVAMSAVGLFCLVKNGESSANSFSHLLLASRNPELEVVADAMVGERGPGAEARGMRLVYGDALHPERGNRVFGLARRPSDRSVEGEKESM</sequence>
<evidence type="ECO:0000256" key="1">
    <source>
        <dbReference type="SAM" id="Phobius"/>
    </source>
</evidence>
<organism evidence="2 3">
    <name type="scientific">Mycena sanguinolenta</name>
    <dbReference type="NCBI Taxonomy" id="230812"/>
    <lineage>
        <taxon>Eukaryota</taxon>
        <taxon>Fungi</taxon>
        <taxon>Dikarya</taxon>
        <taxon>Basidiomycota</taxon>
        <taxon>Agaricomycotina</taxon>
        <taxon>Agaricomycetes</taxon>
        <taxon>Agaricomycetidae</taxon>
        <taxon>Agaricales</taxon>
        <taxon>Marasmiineae</taxon>
        <taxon>Mycenaceae</taxon>
        <taxon>Mycena</taxon>
    </lineage>
</organism>
<proteinExistence type="predicted"/>
<dbReference type="Proteomes" id="UP000623467">
    <property type="component" value="Unassembled WGS sequence"/>
</dbReference>
<dbReference type="EMBL" id="JACAZH010000006">
    <property type="protein sequence ID" value="KAF7366796.1"/>
    <property type="molecule type" value="Genomic_DNA"/>
</dbReference>
<dbReference type="PANTHER" id="PTHR35041">
    <property type="entry name" value="MEDIATOR OF RNA POLYMERASE II TRANSCRIPTION SUBUNIT 1"/>
    <property type="match status" value="1"/>
</dbReference>
<evidence type="ECO:0000313" key="2">
    <source>
        <dbReference type="EMBL" id="KAF7366796.1"/>
    </source>
</evidence>
<dbReference type="AlphaFoldDB" id="A0A8H6YXU9"/>
<protein>
    <submittedName>
        <fullName evidence="2">Uncharacterized protein</fullName>
    </submittedName>
</protein>
<feature type="transmembrane region" description="Helical" evidence="1">
    <location>
        <begin position="44"/>
        <end position="69"/>
    </location>
</feature>
<feature type="transmembrane region" description="Helical" evidence="1">
    <location>
        <begin position="97"/>
        <end position="118"/>
    </location>
</feature>
<feature type="transmembrane region" description="Helical" evidence="1">
    <location>
        <begin position="520"/>
        <end position="542"/>
    </location>
</feature>
<dbReference type="PANTHER" id="PTHR35041:SF6">
    <property type="entry name" value="FORMYLMETHIONINE DEFORMYLASE-LIKE PROTEIN-RELATED"/>
    <property type="match status" value="1"/>
</dbReference>
<reference evidence="2" key="1">
    <citation type="submission" date="2020-05" db="EMBL/GenBank/DDBJ databases">
        <title>Mycena genomes resolve the evolution of fungal bioluminescence.</title>
        <authorList>
            <person name="Tsai I.J."/>
        </authorList>
    </citation>
    <scope>NUCLEOTIDE SEQUENCE</scope>
    <source>
        <strain evidence="2">160909Yilan</strain>
    </source>
</reference>